<evidence type="ECO:0000259" key="5">
    <source>
        <dbReference type="Pfam" id="PF01258"/>
    </source>
</evidence>
<evidence type="ECO:0000256" key="2">
    <source>
        <dbReference type="ARBA" id="ARBA00022771"/>
    </source>
</evidence>
<dbReference type="AlphaFoldDB" id="A0A250L6W6"/>
<evidence type="ECO:0000256" key="1">
    <source>
        <dbReference type="ARBA" id="ARBA00022723"/>
    </source>
</evidence>
<dbReference type="EMBL" id="AP018357">
    <property type="protein sequence ID" value="BBA39231.1"/>
    <property type="molecule type" value="Genomic_DNA"/>
</dbReference>
<keyword evidence="1" id="KW-0479">Metal-binding</keyword>
<protein>
    <recommendedName>
        <fullName evidence="5">Zinc finger DksA/TraR C4-type domain-containing protein</fullName>
    </recommendedName>
</protein>
<reference evidence="6" key="2">
    <citation type="journal article" date="2017" name="Genome Announc.">
        <title>High-Quality Draft Genome Sequence of Burkholderia contaminans CH-1, a Gram-Negative Bacterium That Metabolizes 2-Azahypoxanthine, a Plant Growth-Regulating Compound.</title>
        <authorList>
            <person name="Choi J.-H."/>
            <person name="Sugiura H."/>
            <person name="Moriuchi R."/>
            <person name="Kawagishi H."/>
            <person name="Dohra H."/>
        </authorList>
    </citation>
    <scope>NUCLEOTIDE SEQUENCE</scope>
    <source>
        <strain evidence="6">CH-1</strain>
    </source>
</reference>
<dbReference type="PANTHER" id="PTHR33823:SF4">
    <property type="entry name" value="GENERAL STRESS PROTEIN 16O"/>
    <property type="match status" value="1"/>
</dbReference>
<accession>A0A250L6W6</accession>
<proteinExistence type="predicted"/>
<dbReference type="PROSITE" id="PS51128">
    <property type="entry name" value="ZF_DKSA_2"/>
    <property type="match status" value="1"/>
</dbReference>
<name>A0A250L6W6_9BURK</name>
<reference evidence="6" key="1">
    <citation type="journal article" date="2016" name="Biosci. Biotechnol. Biochem.">
        <title>Bioconversion of AHX to AOH by resting cells of Burkholderia contaminans CH-1.</title>
        <authorList>
            <person name="Choi J.H."/>
            <person name="Kikuchi A."/>
            <person name="Pumkaeo P."/>
            <person name="Hirai H."/>
            <person name="Tokuyama S."/>
            <person name="Kawagishi H."/>
        </authorList>
    </citation>
    <scope>NUCLEOTIDE SEQUENCE</scope>
    <source>
        <strain evidence="6">CH-1</strain>
    </source>
</reference>
<sequence length="181" mass="19648">MGLSCVECIRHFVLPGAHPDTVAGGDAGPPRTVATLRAAMLRAQPGTGETAMALDPQQRQTLKQRLNESEQTLRAEIRTSEDQRASESYADLAGAAPDEGDEANADLFVDVDHALIGMKLTELRAIGRAQQRMRDGSYGECIDCDGSVGYERLLARPAAERCTHCQSIYERQYATTPRASL</sequence>
<dbReference type="PANTHER" id="PTHR33823">
    <property type="entry name" value="RNA POLYMERASE-BINDING TRANSCRIPTION FACTOR DKSA-RELATED"/>
    <property type="match status" value="1"/>
</dbReference>
<dbReference type="GO" id="GO:0008270">
    <property type="term" value="F:zinc ion binding"/>
    <property type="evidence" value="ECO:0007669"/>
    <property type="project" value="UniProtKB-KW"/>
</dbReference>
<dbReference type="SUPFAM" id="SSF57716">
    <property type="entry name" value="Glucocorticoid receptor-like (DNA-binding domain)"/>
    <property type="match status" value="1"/>
</dbReference>
<gene>
    <name evidence="6" type="ORF">BCCH1_16520</name>
</gene>
<dbReference type="SUPFAM" id="SSF109635">
    <property type="entry name" value="DnaK suppressor protein DksA, alpha-hairpin domain"/>
    <property type="match status" value="1"/>
</dbReference>
<keyword evidence="2" id="KW-0863">Zinc-finger</keyword>
<organism evidence="6">
    <name type="scientific">Burkholderia contaminans</name>
    <dbReference type="NCBI Taxonomy" id="488447"/>
    <lineage>
        <taxon>Bacteria</taxon>
        <taxon>Pseudomonadati</taxon>
        <taxon>Pseudomonadota</taxon>
        <taxon>Betaproteobacteria</taxon>
        <taxon>Burkholderiales</taxon>
        <taxon>Burkholderiaceae</taxon>
        <taxon>Burkholderia</taxon>
        <taxon>Burkholderia cepacia complex</taxon>
    </lineage>
</organism>
<dbReference type="InterPro" id="IPR037187">
    <property type="entry name" value="DnaK_N"/>
</dbReference>
<dbReference type="Pfam" id="PF01258">
    <property type="entry name" value="zf-dskA_traR"/>
    <property type="match status" value="1"/>
</dbReference>
<evidence type="ECO:0000313" key="6">
    <source>
        <dbReference type="EMBL" id="BBA39231.1"/>
    </source>
</evidence>
<dbReference type="InterPro" id="IPR000962">
    <property type="entry name" value="Znf_DskA_TraR"/>
</dbReference>
<dbReference type="Gene3D" id="1.20.120.910">
    <property type="entry name" value="DksA, coiled-coil domain"/>
    <property type="match status" value="1"/>
</dbReference>
<evidence type="ECO:0000256" key="4">
    <source>
        <dbReference type="PROSITE-ProRule" id="PRU00510"/>
    </source>
</evidence>
<feature type="domain" description="Zinc finger DksA/TraR C4-type" evidence="5">
    <location>
        <begin position="136"/>
        <end position="171"/>
    </location>
</feature>
<keyword evidence="3" id="KW-0862">Zinc</keyword>
<feature type="zinc finger region" description="dksA C4-type" evidence="4">
    <location>
        <begin position="141"/>
        <end position="165"/>
    </location>
</feature>
<evidence type="ECO:0000256" key="3">
    <source>
        <dbReference type="ARBA" id="ARBA00022833"/>
    </source>
</evidence>